<keyword evidence="5" id="KW-1185">Reference proteome</keyword>
<dbReference type="InterPro" id="IPR036148">
    <property type="entry name" value="MmgE/PrpD_sf"/>
</dbReference>
<dbReference type="InterPro" id="IPR042188">
    <property type="entry name" value="MmgE/PrpD_sf_2"/>
</dbReference>
<dbReference type="InterPro" id="IPR045336">
    <property type="entry name" value="MmgE_PrpD_N"/>
</dbReference>
<proteinExistence type="inferred from homology"/>
<dbReference type="InterPro" id="IPR045337">
    <property type="entry name" value="MmgE_PrpD_C"/>
</dbReference>
<dbReference type="Pfam" id="PF19305">
    <property type="entry name" value="MmgE_PrpD_C"/>
    <property type="match status" value="1"/>
</dbReference>
<accession>A0ABU1VGT6</accession>
<dbReference type="PANTHER" id="PTHR16943">
    <property type="entry name" value="2-METHYLCITRATE DEHYDRATASE-RELATED"/>
    <property type="match status" value="1"/>
</dbReference>
<evidence type="ECO:0000313" key="5">
    <source>
        <dbReference type="Proteomes" id="UP001265550"/>
    </source>
</evidence>
<evidence type="ECO:0000256" key="1">
    <source>
        <dbReference type="ARBA" id="ARBA00006174"/>
    </source>
</evidence>
<protein>
    <submittedName>
        <fullName evidence="4">2-methylcitrate dehydratase PrpD</fullName>
    </submittedName>
</protein>
<name>A0ABU1VGT6_9BURK</name>
<dbReference type="InterPro" id="IPR005656">
    <property type="entry name" value="MmgE_PrpD"/>
</dbReference>
<gene>
    <name evidence="4" type="ORF">J2X09_004160</name>
</gene>
<dbReference type="PANTHER" id="PTHR16943:SF8">
    <property type="entry name" value="2-METHYLCITRATE DEHYDRATASE"/>
    <property type="match status" value="1"/>
</dbReference>
<organism evidence="4 5">
    <name type="scientific">Hydrogenophaga laconesensis</name>
    <dbReference type="NCBI Taxonomy" id="1805971"/>
    <lineage>
        <taxon>Bacteria</taxon>
        <taxon>Pseudomonadati</taxon>
        <taxon>Pseudomonadota</taxon>
        <taxon>Betaproteobacteria</taxon>
        <taxon>Burkholderiales</taxon>
        <taxon>Comamonadaceae</taxon>
        <taxon>Hydrogenophaga</taxon>
    </lineage>
</organism>
<dbReference type="Gene3D" id="1.10.4100.10">
    <property type="entry name" value="2-methylcitrate dehydratase PrpD"/>
    <property type="match status" value="1"/>
</dbReference>
<dbReference type="SUPFAM" id="SSF103378">
    <property type="entry name" value="2-methylcitrate dehydratase PrpD"/>
    <property type="match status" value="1"/>
</dbReference>
<dbReference type="Proteomes" id="UP001265550">
    <property type="component" value="Unassembled WGS sequence"/>
</dbReference>
<comment type="caution">
    <text evidence="4">The sequence shown here is derived from an EMBL/GenBank/DDBJ whole genome shotgun (WGS) entry which is preliminary data.</text>
</comment>
<reference evidence="4 5" key="1">
    <citation type="submission" date="2023-07" db="EMBL/GenBank/DDBJ databases">
        <title>Sorghum-associated microbial communities from plants grown in Nebraska, USA.</title>
        <authorList>
            <person name="Schachtman D."/>
        </authorList>
    </citation>
    <scope>NUCLEOTIDE SEQUENCE [LARGE SCALE GENOMIC DNA]</scope>
    <source>
        <strain evidence="4 5">BE240</strain>
    </source>
</reference>
<evidence type="ECO:0000259" key="2">
    <source>
        <dbReference type="Pfam" id="PF03972"/>
    </source>
</evidence>
<dbReference type="Pfam" id="PF03972">
    <property type="entry name" value="MmgE_PrpD_N"/>
    <property type="match status" value="1"/>
</dbReference>
<dbReference type="InterPro" id="IPR042183">
    <property type="entry name" value="MmgE/PrpD_sf_1"/>
</dbReference>
<evidence type="ECO:0000259" key="3">
    <source>
        <dbReference type="Pfam" id="PF19305"/>
    </source>
</evidence>
<feature type="domain" description="MmgE/PrpD N-terminal" evidence="2">
    <location>
        <begin position="10"/>
        <end position="251"/>
    </location>
</feature>
<evidence type="ECO:0000313" key="4">
    <source>
        <dbReference type="EMBL" id="MDR7096403.1"/>
    </source>
</evidence>
<sequence>MTLDTNPSATLAAFAADLSFDTIPAPVLRRTEDLFLDWYASALAGKGARPVEAIEAYARTMGPDSGRAEVLISRRTTSPHFAAMVNAAASHFAEQDDVHNGSVFHPAAVVFPVALAIAQDIGASGREFLAAVVAGYEVGIRVGEFLGRSHYRIFHTTATAGTLAAAAAAGRLLKLDAATMLHAFGSAGTQAAGLWEFLRDAADSKQLHTAHAASCGLTSAYLARSGFTGARQILEGAQGMAAGMSSDADPARLTDRLGQRWATAETSFKYHASCRHTHPSADALLTLMQTHGVKADDIESVTTQVHQGAIDVLGRVTVPATVHQAKFSMGTVLALAAEYGFAGLNEFEAHYLAPRVAALRDRVTMQLDAEVDQAYPQRWIGKVTVTTRDGRSLSARVDEPKGDPGNTLTRAEIEDKAQRLAAYGKGATPAEVQALIARVWAVAEAPRMDRWLEARA</sequence>
<comment type="similarity">
    <text evidence="1">Belongs to the PrpD family.</text>
</comment>
<dbReference type="RefSeq" id="WP_008905389.1">
    <property type="nucleotide sequence ID" value="NZ_JAVDWE010000014.1"/>
</dbReference>
<feature type="domain" description="MmgE/PrpD C-terminal" evidence="3">
    <location>
        <begin position="271"/>
        <end position="440"/>
    </location>
</feature>
<dbReference type="EMBL" id="JAVDWE010000014">
    <property type="protein sequence ID" value="MDR7096403.1"/>
    <property type="molecule type" value="Genomic_DNA"/>
</dbReference>
<dbReference type="Gene3D" id="3.30.1330.120">
    <property type="entry name" value="2-methylcitrate dehydratase PrpD"/>
    <property type="match status" value="1"/>
</dbReference>